<keyword evidence="4" id="KW-1015">Disulfide bond</keyword>
<evidence type="ECO:0000256" key="5">
    <source>
        <dbReference type="SAM" id="SignalP"/>
    </source>
</evidence>
<comment type="subcellular location">
    <subcellularLocation>
        <location evidence="1">Secreted</location>
    </subcellularLocation>
</comment>
<name>A0A6A4I3T0_9AGAR</name>
<evidence type="ECO:0000313" key="8">
    <source>
        <dbReference type="Proteomes" id="UP000799118"/>
    </source>
</evidence>
<protein>
    <recommendedName>
        <fullName evidence="6">CFEM domain-containing protein</fullName>
    </recommendedName>
</protein>
<sequence length="95" mass="10033">MQLLKYFLAAALFFSTQAYVAVIQRQASDVPACADQCLTITPLGGCAVSNTTCLCSNATLVSALETCIEDMCDQEDITTSLQIIQDSCTAVGISV</sequence>
<evidence type="ECO:0000256" key="4">
    <source>
        <dbReference type="ARBA" id="ARBA00023157"/>
    </source>
</evidence>
<dbReference type="SMART" id="SM00747">
    <property type="entry name" value="CFEM"/>
    <property type="match status" value="1"/>
</dbReference>
<evidence type="ECO:0000313" key="7">
    <source>
        <dbReference type="EMBL" id="KAE9404613.1"/>
    </source>
</evidence>
<accession>A0A6A4I3T0</accession>
<dbReference type="OrthoDB" id="3065412at2759"/>
<keyword evidence="3 5" id="KW-0732">Signal</keyword>
<dbReference type="EMBL" id="ML769415">
    <property type="protein sequence ID" value="KAE9404613.1"/>
    <property type="molecule type" value="Genomic_DNA"/>
</dbReference>
<gene>
    <name evidence="7" type="ORF">BT96DRAFT_916714</name>
</gene>
<reference evidence="7" key="1">
    <citation type="journal article" date="2019" name="Environ. Microbiol.">
        <title>Fungal ecological strategies reflected in gene transcription - a case study of two litter decomposers.</title>
        <authorList>
            <person name="Barbi F."/>
            <person name="Kohler A."/>
            <person name="Barry K."/>
            <person name="Baskaran P."/>
            <person name="Daum C."/>
            <person name="Fauchery L."/>
            <person name="Ihrmark K."/>
            <person name="Kuo A."/>
            <person name="LaButti K."/>
            <person name="Lipzen A."/>
            <person name="Morin E."/>
            <person name="Grigoriev I.V."/>
            <person name="Henrissat B."/>
            <person name="Lindahl B."/>
            <person name="Martin F."/>
        </authorList>
    </citation>
    <scope>NUCLEOTIDE SEQUENCE</scope>
    <source>
        <strain evidence="7">JB14</strain>
    </source>
</reference>
<feature type="non-terminal residue" evidence="7">
    <location>
        <position position="95"/>
    </location>
</feature>
<organism evidence="7 8">
    <name type="scientific">Gymnopus androsaceus JB14</name>
    <dbReference type="NCBI Taxonomy" id="1447944"/>
    <lineage>
        <taxon>Eukaryota</taxon>
        <taxon>Fungi</taxon>
        <taxon>Dikarya</taxon>
        <taxon>Basidiomycota</taxon>
        <taxon>Agaricomycotina</taxon>
        <taxon>Agaricomycetes</taxon>
        <taxon>Agaricomycetidae</taxon>
        <taxon>Agaricales</taxon>
        <taxon>Marasmiineae</taxon>
        <taxon>Omphalotaceae</taxon>
        <taxon>Gymnopus</taxon>
    </lineage>
</organism>
<dbReference type="InterPro" id="IPR008427">
    <property type="entry name" value="Extracellular_membr_CFEM_dom"/>
</dbReference>
<evidence type="ECO:0000256" key="1">
    <source>
        <dbReference type="ARBA" id="ARBA00004613"/>
    </source>
</evidence>
<proteinExistence type="predicted"/>
<dbReference type="Pfam" id="PF05730">
    <property type="entry name" value="CFEM"/>
    <property type="match status" value="1"/>
</dbReference>
<dbReference type="AlphaFoldDB" id="A0A6A4I3T0"/>
<keyword evidence="2" id="KW-0964">Secreted</keyword>
<feature type="signal peptide" evidence="5">
    <location>
        <begin position="1"/>
        <end position="18"/>
    </location>
</feature>
<feature type="domain" description="CFEM" evidence="6">
    <location>
        <begin position="5"/>
        <end position="95"/>
    </location>
</feature>
<evidence type="ECO:0000256" key="3">
    <source>
        <dbReference type="ARBA" id="ARBA00022729"/>
    </source>
</evidence>
<keyword evidence="8" id="KW-1185">Reference proteome</keyword>
<evidence type="ECO:0000256" key="2">
    <source>
        <dbReference type="ARBA" id="ARBA00022525"/>
    </source>
</evidence>
<dbReference type="PROSITE" id="PS52012">
    <property type="entry name" value="CFEM"/>
    <property type="match status" value="1"/>
</dbReference>
<evidence type="ECO:0000259" key="6">
    <source>
        <dbReference type="PROSITE" id="PS52012"/>
    </source>
</evidence>
<dbReference type="GO" id="GO:0005576">
    <property type="term" value="C:extracellular region"/>
    <property type="evidence" value="ECO:0007669"/>
    <property type="project" value="UniProtKB-SubCell"/>
</dbReference>
<feature type="chain" id="PRO_5025489996" description="CFEM domain-containing protein" evidence="5">
    <location>
        <begin position="19"/>
        <end position="95"/>
    </location>
</feature>
<dbReference type="Proteomes" id="UP000799118">
    <property type="component" value="Unassembled WGS sequence"/>
</dbReference>